<dbReference type="AlphaFoldDB" id="A0AAE1R002"/>
<organism evidence="3 4">
    <name type="scientific">Anisodus tanguticus</name>
    <dbReference type="NCBI Taxonomy" id="243964"/>
    <lineage>
        <taxon>Eukaryota</taxon>
        <taxon>Viridiplantae</taxon>
        <taxon>Streptophyta</taxon>
        <taxon>Embryophyta</taxon>
        <taxon>Tracheophyta</taxon>
        <taxon>Spermatophyta</taxon>
        <taxon>Magnoliopsida</taxon>
        <taxon>eudicotyledons</taxon>
        <taxon>Gunneridae</taxon>
        <taxon>Pentapetalae</taxon>
        <taxon>asterids</taxon>
        <taxon>lamiids</taxon>
        <taxon>Solanales</taxon>
        <taxon>Solanaceae</taxon>
        <taxon>Solanoideae</taxon>
        <taxon>Hyoscyameae</taxon>
        <taxon>Anisodus</taxon>
    </lineage>
</organism>
<comment type="caution">
    <text evidence="3">The sequence shown here is derived from an EMBL/GenBank/DDBJ whole genome shotgun (WGS) entry which is preliminary data.</text>
</comment>
<name>A0AAE1R002_9SOLA</name>
<dbReference type="PANTHER" id="PTHR32285:SF170">
    <property type="entry name" value="PROTEIN TRICHOME BIREFRINGENCE-LIKE 43"/>
    <property type="match status" value="1"/>
</dbReference>
<dbReference type="InterPro" id="IPR029962">
    <property type="entry name" value="TBL"/>
</dbReference>
<accession>A0AAE1R002</accession>
<dbReference type="InterPro" id="IPR026057">
    <property type="entry name" value="TBL_C"/>
</dbReference>
<evidence type="ECO:0000313" key="3">
    <source>
        <dbReference type="EMBL" id="KAK4342244.1"/>
    </source>
</evidence>
<reference evidence="3" key="1">
    <citation type="submission" date="2023-12" db="EMBL/GenBank/DDBJ databases">
        <title>Genome assembly of Anisodus tanguticus.</title>
        <authorList>
            <person name="Wang Y.-J."/>
        </authorList>
    </citation>
    <scope>NUCLEOTIDE SEQUENCE</scope>
    <source>
        <strain evidence="3">KB-2021</strain>
        <tissue evidence="3">Leaf</tissue>
    </source>
</reference>
<comment type="similarity">
    <text evidence="1">Belongs to the PC-esterase family. TBL subfamily.</text>
</comment>
<evidence type="ECO:0000259" key="2">
    <source>
        <dbReference type="Pfam" id="PF13839"/>
    </source>
</evidence>
<dbReference type="PANTHER" id="PTHR32285">
    <property type="entry name" value="PROTEIN TRICHOME BIREFRINGENCE-LIKE 9-RELATED"/>
    <property type="match status" value="1"/>
</dbReference>
<gene>
    <name evidence="3" type="ORF">RND71_038060</name>
</gene>
<dbReference type="GO" id="GO:0005794">
    <property type="term" value="C:Golgi apparatus"/>
    <property type="evidence" value="ECO:0007669"/>
    <property type="project" value="TreeGrafter"/>
</dbReference>
<keyword evidence="4" id="KW-1185">Reference proteome</keyword>
<dbReference type="Pfam" id="PF13839">
    <property type="entry name" value="PC-Esterase"/>
    <property type="match status" value="1"/>
</dbReference>
<proteinExistence type="inferred from homology"/>
<feature type="domain" description="Trichome birefringence-like C-terminal" evidence="2">
    <location>
        <begin position="30"/>
        <end position="86"/>
    </location>
</feature>
<evidence type="ECO:0000256" key="1">
    <source>
        <dbReference type="ARBA" id="ARBA00007727"/>
    </source>
</evidence>
<protein>
    <recommendedName>
        <fullName evidence="2">Trichome birefringence-like C-terminal domain-containing protein</fullName>
    </recommendedName>
</protein>
<dbReference type="GO" id="GO:0016413">
    <property type="term" value="F:O-acetyltransferase activity"/>
    <property type="evidence" value="ECO:0007669"/>
    <property type="project" value="InterPro"/>
</dbReference>
<dbReference type="Proteomes" id="UP001291623">
    <property type="component" value="Unassembled WGS sequence"/>
</dbReference>
<dbReference type="EMBL" id="JAVYJV010000021">
    <property type="protein sequence ID" value="KAK4342244.1"/>
    <property type="molecule type" value="Genomic_DNA"/>
</dbReference>
<sequence length="90" mass="10473">MKEKFLFLLLRKTRPMPSPGSIHPGELELEKVLKTMSKLYIRLINITRLSQHRSDGHQSIYSGNGMDCIHWYLPGVPDAWNQLLYHLLIS</sequence>
<evidence type="ECO:0000313" key="4">
    <source>
        <dbReference type="Proteomes" id="UP001291623"/>
    </source>
</evidence>